<sequence>MKKFILAAVVTLFSIAANAQEGKFAVGAQVLYPTDVKSLGVGAKASYGFTDAIQGQASFNYFLKKNYTTVWDVNADAHYLFNIGNNAKIYPLAGLTYMRVSIDNKSFAKELGSAISDITGQDVNKSLPQVGSSSDGKFGVNLGGGIQYALTESLLLNAEVKFQIVSNYNQAVLSAGIAYAF</sequence>
<comment type="caution">
    <text evidence="4">The sequence shown here is derived from an EMBL/GenBank/DDBJ whole genome shotgun (WGS) entry which is preliminary data.</text>
</comment>
<evidence type="ECO:0000256" key="1">
    <source>
        <dbReference type="ARBA" id="ARBA00022729"/>
    </source>
</evidence>
<dbReference type="Pfam" id="PF13505">
    <property type="entry name" value="OMP_b-brl"/>
    <property type="match status" value="1"/>
</dbReference>
<proteinExistence type="predicted"/>
<dbReference type="EMBL" id="QENY01000016">
    <property type="protein sequence ID" value="PVX51096.1"/>
    <property type="molecule type" value="Genomic_DNA"/>
</dbReference>
<evidence type="ECO:0000313" key="5">
    <source>
        <dbReference type="Proteomes" id="UP000245870"/>
    </source>
</evidence>
<dbReference type="RefSeq" id="WP_116616929.1">
    <property type="nucleotide sequence ID" value="NZ_CAMPWS010000002.1"/>
</dbReference>
<dbReference type="OrthoDB" id="1163183at2"/>
<reference evidence="4 5" key="1">
    <citation type="submission" date="2018-05" db="EMBL/GenBank/DDBJ databases">
        <title>Genomic Encyclopedia of Type Strains, Phase IV (KMG-IV): sequencing the most valuable type-strain genomes for metagenomic binning, comparative biology and taxonomic classification.</title>
        <authorList>
            <person name="Goeker M."/>
        </authorList>
    </citation>
    <scope>NUCLEOTIDE SEQUENCE [LARGE SCALE GENOMIC DNA]</scope>
    <source>
        <strain evidence="4 5">DSM 100333</strain>
    </source>
</reference>
<feature type="chain" id="PRO_5015725766" evidence="2">
    <location>
        <begin position="20"/>
        <end position="181"/>
    </location>
</feature>
<keyword evidence="1 2" id="KW-0732">Signal</keyword>
<dbReference type="Gene3D" id="2.40.160.20">
    <property type="match status" value="1"/>
</dbReference>
<protein>
    <submittedName>
        <fullName evidence="4">Outer membrane protein X</fullName>
    </submittedName>
</protein>
<dbReference type="InterPro" id="IPR011250">
    <property type="entry name" value="OMP/PagP_B-barrel"/>
</dbReference>
<evidence type="ECO:0000256" key="2">
    <source>
        <dbReference type="SAM" id="SignalP"/>
    </source>
</evidence>
<name>A0A2U0U328_9BACT</name>
<evidence type="ECO:0000313" key="4">
    <source>
        <dbReference type="EMBL" id="PVX51096.1"/>
    </source>
</evidence>
<organism evidence="4 5">
    <name type="scientific">Hallella colorans</name>
    <dbReference type="NCBI Taxonomy" id="1703337"/>
    <lineage>
        <taxon>Bacteria</taxon>
        <taxon>Pseudomonadati</taxon>
        <taxon>Bacteroidota</taxon>
        <taxon>Bacteroidia</taxon>
        <taxon>Bacteroidales</taxon>
        <taxon>Prevotellaceae</taxon>
        <taxon>Hallella</taxon>
    </lineage>
</organism>
<accession>A0A2U0U328</accession>
<feature type="signal peptide" evidence="2">
    <location>
        <begin position="1"/>
        <end position="19"/>
    </location>
</feature>
<dbReference type="AlphaFoldDB" id="A0A2U0U328"/>
<dbReference type="Proteomes" id="UP000245870">
    <property type="component" value="Unassembled WGS sequence"/>
</dbReference>
<evidence type="ECO:0000259" key="3">
    <source>
        <dbReference type="Pfam" id="PF13505"/>
    </source>
</evidence>
<dbReference type="SUPFAM" id="SSF56925">
    <property type="entry name" value="OMPA-like"/>
    <property type="match status" value="1"/>
</dbReference>
<feature type="domain" description="Outer membrane protein beta-barrel" evidence="3">
    <location>
        <begin position="6"/>
        <end position="181"/>
    </location>
</feature>
<dbReference type="InterPro" id="IPR027385">
    <property type="entry name" value="Beta-barrel_OMP"/>
</dbReference>
<keyword evidence="5" id="KW-1185">Reference proteome</keyword>
<gene>
    <name evidence="4" type="ORF">C7379_1161</name>
</gene>